<evidence type="ECO:0000256" key="9">
    <source>
        <dbReference type="RuleBase" id="RU371123"/>
    </source>
</evidence>
<dbReference type="EC" id="1.8.3.2" evidence="9"/>
<feature type="region of interest" description="Disordered" evidence="10">
    <location>
        <begin position="27"/>
        <end position="52"/>
    </location>
</feature>
<proteinExistence type="predicted"/>
<dbReference type="InterPro" id="IPR039799">
    <property type="entry name" value="ALR/ERV"/>
</dbReference>
<keyword evidence="5 9" id="KW-0560">Oxidoreductase</keyword>
<evidence type="ECO:0000256" key="6">
    <source>
        <dbReference type="ARBA" id="ARBA00023128"/>
    </source>
</evidence>
<evidence type="ECO:0000259" key="11">
    <source>
        <dbReference type="PROSITE" id="PS51324"/>
    </source>
</evidence>
<dbReference type="Gene3D" id="1.20.120.310">
    <property type="entry name" value="ERV/ALR sulfhydryl oxidase domain"/>
    <property type="match status" value="1"/>
</dbReference>
<dbReference type="PANTHER" id="PTHR12645:SF0">
    <property type="entry name" value="FAD-LINKED SULFHYDRYL OXIDASE ALR"/>
    <property type="match status" value="1"/>
</dbReference>
<comment type="catalytic activity">
    <reaction evidence="8 9">
        <text>2 R'C(R)SH + O2 = R'C(R)S-S(R)CR' + H2O2</text>
        <dbReference type="Rhea" id="RHEA:17357"/>
        <dbReference type="ChEBI" id="CHEBI:15379"/>
        <dbReference type="ChEBI" id="CHEBI:16240"/>
        <dbReference type="ChEBI" id="CHEBI:16520"/>
        <dbReference type="ChEBI" id="CHEBI:17412"/>
        <dbReference type="EC" id="1.8.3.2"/>
    </reaction>
</comment>
<reference evidence="12" key="1">
    <citation type="submission" date="2020-03" db="EMBL/GenBank/DDBJ databases">
        <title>Transcriptomic Profiling of the Digestive Tract of the Rat Flea, Xenopsylla cheopis, Following Blood Feeding and Infection with Yersinia pestis.</title>
        <authorList>
            <person name="Bland D.M."/>
            <person name="Martens C.A."/>
            <person name="Virtaneva K."/>
            <person name="Kanakabandi K."/>
            <person name="Long D."/>
            <person name="Rosenke R."/>
            <person name="Saturday G.A."/>
            <person name="Hoyt F.H."/>
            <person name="Bruno D.P."/>
            <person name="Ribeiro J.M.C."/>
            <person name="Hinnebusch J."/>
        </authorList>
    </citation>
    <scope>NUCLEOTIDE SEQUENCE</scope>
</reference>
<accession>A0A6M2DY53</accession>
<evidence type="ECO:0000256" key="3">
    <source>
        <dbReference type="ARBA" id="ARBA00022630"/>
    </source>
</evidence>
<dbReference type="PROSITE" id="PS51324">
    <property type="entry name" value="ERV_ALR"/>
    <property type="match status" value="1"/>
</dbReference>
<dbReference type="GO" id="GO:0050660">
    <property type="term" value="F:flavin adenine dinucleotide binding"/>
    <property type="evidence" value="ECO:0007669"/>
    <property type="project" value="TreeGrafter"/>
</dbReference>
<sequence>MAPDNVSEREAKAKPCRTCTDFKTWAKQQRKAMSSSSSKINNDNEEKASERASMLESEVMDVNPDEKSCPLDRVHLGRKTWGLLHTMAAYYPDNPTENQQTYMKTFLNTLSLLYPCDDCAKDFQEELKKNPPVVSNQHDLAQWMCHLHNTVNFKLNKPKFDCSRVNERWRDGWLDGSCG</sequence>
<evidence type="ECO:0000256" key="2">
    <source>
        <dbReference type="ARBA" id="ARBA00004569"/>
    </source>
</evidence>
<evidence type="ECO:0000313" key="12">
    <source>
        <dbReference type="EMBL" id="NOV49497.1"/>
    </source>
</evidence>
<dbReference type="AlphaFoldDB" id="A0A6M2DY53"/>
<keyword evidence="6" id="KW-0496">Mitochondrion</keyword>
<dbReference type="FunFam" id="1.20.120.310:FF:000003">
    <property type="entry name" value="Sulfhydryl oxidase"/>
    <property type="match status" value="1"/>
</dbReference>
<name>A0A6M2DY53_XENCH</name>
<comment type="cofactor">
    <cofactor evidence="1 9">
        <name>FAD</name>
        <dbReference type="ChEBI" id="CHEBI:57692"/>
    </cofactor>
</comment>
<dbReference type="EMBL" id="GIIL01005771">
    <property type="protein sequence ID" value="NOV49497.1"/>
    <property type="molecule type" value="Transcribed_RNA"/>
</dbReference>
<evidence type="ECO:0000256" key="8">
    <source>
        <dbReference type="ARBA" id="ARBA00048864"/>
    </source>
</evidence>
<keyword evidence="7" id="KW-1015">Disulfide bond</keyword>
<dbReference type="InterPro" id="IPR017905">
    <property type="entry name" value="ERV/ALR_sulphydryl_oxidase"/>
</dbReference>
<protein>
    <recommendedName>
        <fullName evidence="9">Sulfhydryl oxidase</fullName>
        <ecNumber evidence="9">1.8.3.2</ecNumber>
    </recommendedName>
</protein>
<evidence type="ECO:0000256" key="1">
    <source>
        <dbReference type="ARBA" id="ARBA00001974"/>
    </source>
</evidence>
<dbReference type="GO" id="GO:0005758">
    <property type="term" value="C:mitochondrial intermembrane space"/>
    <property type="evidence" value="ECO:0007669"/>
    <property type="project" value="UniProtKB-SubCell"/>
</dbReference>
<evidence type="ECO:0000256" key="7">
    <source>
        <dbReference type="ARBA" id="ARBA00023157"/>
    </source>
</evidence>
<feature type="compositionally biased region" description="Polar residues" evidence="10">
    <location>
        <begin position="31"/>
        <end position="41"/>
    </location>
</feature>
<keyword evidence="4 9" id="KW-0274">FAD</keyword>
<evidence type="ECO:0000256" key="5">
    <source>
        <dbReference type="ARBA" id="ARBA00023002"/>
    </source>
</evidence>
<feature type="domain" description="ERV/ALR sulfhydryl oxidase" evidence="11">
    <location>
        <begin position="69"/>
        <end position="169"/>
    </location>
</feature>
<evidence type="ECO:0000256" key="10">
    <source>
        <dbReference type="SAM" id="MobiDB-lite"/>
    </source>
</evidence>
<dbReference type="SUPFAM" id="SSF69000">
    <property type="entry name" value="FAD-dependent thiol oxidase"/>
    <property type="match status" value="1"/>
</dbReference>
<dbReference type="InterPro" id="IPR036774">
    <property type="entry name" value="ERV/ALR_sulphydryl_oxid_sf"/>
</dbReference>
<dbReference type="GO" id="GO:0016971">
    <property type="term" value="F:flavin-dependent sulfhydryl oxidase activity"/>
    <property type="evidence" value="ECO:0007669"/>
    <property type="project" value="InterPro"/>
</dbReference>
<evidence type="ECO:0000256" key="4">
    <source>
        <dbReference type="ARBA" id="ARBA00022827"/>
    </source>
</evidence>
<comment type="subcellular location">
    <subcellularLocation>
        <location evidence="2">Mitochondrion intermembrane space</location>
    </subcellularLocation>
</comment>
<keyword evidence="3 9" id="KW-0285">Flavoprotein</keyword>
<organism evidence="12">
    <name type="scientific">Xenopsylla cheopis</name>
    <name type="common">Oriental rat flea</name>
    <name type="synonym">Pulex cheopis</name>
    <dbReference type="NCBI Taxonomy" id="163159"/>
    <lineage>
        <taxon>Eukaryota</taxon>
        <taxon>Metazoa</taxon>
        <taxon>Ecdysozoa</taxon>
        <taxon>Arthropoda</taxon>
        <taxon>Hexapoda</taxon>
        <taxon>Insecta</taxon>
        <taxon>Pterygota</taxon>
        <taxon>Neoptera</taxon>
        <taxon>Endopterygota</taxon>
        <taxon>Siphonaptera</taxon>
        <taxon>Pulicidae</taxon>
        <taxon>Xenopsyllinae</taxon>
        <taxon>Xenopsylla</taxon>
    </lineage>
</organism>
<dbReference type="Pfam" id="PF04777">
    <property type="entry name" value="Evr1_Alr"/>
    <property type="match status" value="1"/>
</dbReference>
<dbReference type="PANTHER" id="PTHR12645">
    <property type="entry name" value="ALR/ERV"/>
    <property type="match status" value="1"/>
</dbReference>